<proteinExistence type="predicted"/>
<dbReference type="RefSeq" id="WP_195901649.1">
    <property type="nucleotide sequence ID" value="NZ_JADOGI010000231.1"/>
</dbReference>
<comment type="caution">
    <text evidence="1">The sequence shown here is derived from an EMBL/GenBank/DDBJ whole genome shotgun (WGS) entry which is preliminary data.</text>
</comment>
<gene>
    <name evidence="1" type="ORF">ITP53_45230</name>
</gene>
<dbReference type="Proteomes" id="UP000605361">
    <property type="component" value="Unassembled WGS sequence"/>
</dbReference>
<reference evidence="1" key="1">
    <citation type="submission" date="2020-11" db="EMBL/GenBank/DDBJ databases">
        <title>Whole-genome analyses of Nonomuraea sp. K274.</title>
        <authorList>
            <person name="Veyisoglu A."/>
        </authorList>
    </citation>
    <scope>NUCLEOTIDE SEQUENCE</scope>
    <source>
        <strain evidence="1">K274</strain>
    </source>
</reference>
<dbReference type="AlphaFoldDB" id="A0A931AH51"/>
<keyword evidence="2" id="KW-1185">Reference proteome</keyword>
<evidence type="ECO:0000313" key="1">
    <source>
        <dbReference type="EMBL" id="MBF8192766.1"/>
    </source>
</evidence>
<sequence length="56" mass="5781">MRCHGAKLSLVAGAAECLRELSPAPTEVRASTVEGDVVLQGAVLTALDLARDTIFG</sequence>
<organism evidence="1 2">
    <name type="scientific">Nonomuraea cypriaca</name>
    <dbReference type="NCBI Taxonomy" id="1187855"/>
    <lineage>
        <taxon>Bacteria</taxon>
        <taxon>Bacillati</taxon>
        <taxon>Actinomycetota</taxon>
        <taxon>Actinomycetes</taxon>
        <taxon>Streptosporangiales</taxon>
        <taxon>Streptosporangiaceae</taxon>
        <taxon>Nonomuraea</taxon>
    </lineage>
</organism>
<protein>
    <submittedName>
        <fullName evidence="1">Uncharacterized protein</fullName>
    </submittedName>
</protein>
<name>A0A931AH51_9ACTN</name>
<evidence type="ECO:0000313" key="2">
    <source>
        <dbReference type="Proteomes" id="UP000605361"/>
    </source>
</evidence>
<dbReference type="EMBL" id="JADOGI010000231">
    <property type="protein sequence ID" value="MBF8192766.1"/>
    <property type="molecule type" value="Genomic_DNA"/>
</dbReference>
<accession>A0A931AH51</accession>